<proteinExistence type="predicted"/>
<feature type="compositionally biased region" description="Low complexity" evidence="5">
    <location>
        <begin position="50"/>
        <end position="64"/>
    </location>
</feature>
<dbReference type="Pfam" id="PF01878">
    <property type="entry name" value="EVE"/>
    <property type="match status" value="1"/>
</dbReference>
<dbReference type="InterPro" id="IPR015947">
    <property type="entry name" value="PUA-like_sf"/>
</dbReference>
<dbReference type="InterPro" id="IPR052181">
    <property type="entry name" value="5hmC_binding"/>
</dbReference>
<name>A0A9P6TWP1_9FUNG</name>
<evidence type="ECO:0000256" key="1">
    <source>
        <dbReference type="ARBA" id="ARBA00004123"/>
    </source>
</evidence>
<dbReference type="CDD" id="cd21133">
    <property type="entry name" value="EVE"/>
    <property type="match status" value="1"/>
</dbReference>
<dbReference type="Gene3D" id="3.10.590.10">
    <property type="entry name" value="ph1033 like domains"/>
    <property type="match status" value="1"/>
</dbReference>
<dbReference type="Proteomes" id="UP000726737">
    <property type="component" value="Unassembled WGS sequence"/>
</dbReference>
<evidence type="ECO:0000256" key="4">
    <source>
        <dbReference type="ARBA" id="ARBA00023242"/>
    </source>
</evidence>
<gene>
    <name evidence="7" type="ORF">BG011_009315</name>
</gene>
<dbReference type="InterPro" id="IPR002740">
    <property type="entry name" value="EVE_domain"/>
</dbReference>
<comment type="caution">
    <text evidence="7">The sequence shown here is derived from an EMBL/GenBank/DDBJ whole genome shotgun (WGS) entry which is preliminary data.</text>
</comment>
<evidence type="ECO:0000256" key="3">
    <source>
        <dbReference type="ARBA" id="ARBA00022553"/>
    </source>
</evidence>
<reference evidence="7" key="1">
    <citation type="journal article" date="2020" name="Fungal Divers.">
        <title>Resolving the Mortierellaceae phylogeny through synthesis of multi-gene phylogenetics and phylogenomics.</title>
        <authorList>
            <person name="Vandepol N."/>
            <person name="Liber J."/>
            <person name="Desiro A."/>
            <person name="Na H."/>
            <person name="Kennedy M."/>
            <person name="Barry K."/>
            <person name="Grigoriev I.V."/>
            <person name="Miller A.N."/>
            <person name="O'Donnell K."/>
            <person name="Stajich J.E."/>
            <person name="Bonito G."/>
        </authorList>
    </citation>
    <scope>NUCLEOTIDE SEQUENCE</scope>
    <source>
        <strain evidence="7">KOD948</strain>
    </source>
</reference>
<dbReference type="PANTHER" id="PTHR14087">
    <property type="entry name" value="THYMOCYTE NUCLEAR PROTEIN 1"/>
    <property type="match status" value="1"/>
</dbReference>
<evidence type="ECO:0000313" key="8">
    <source>
        <dbReference type="Proteomes" id="UP000726737"/>
    </source>
</evidence>
<dbReference type="GO" id="GO:0005634">
    <property type="term" value="C:nucleus"/>
    <property type="evidence" value="ECO:0007669"/>
    <property type="project" value="UniProtKB-SubCell"/>
</dbReference>
<dbReference type="PANTHER" id="PTHR14087:SF7">
    <property type="entry name" value="THYMOCYTE NUCLEAR PROTEIN 1"/>
    <property type="match status" value="1"/>
</dbReference>
<organism evidence="7 8">
    <name type="scientific">Mortierella polycephala</name>
    <dbReference type="NCBI Taxonomy" id="41804"/>
    <lineage>
        <taxon>Eukaryota</taxon>
        <taxon>Fungi</taxon>
        <taxon>Fungi incertae sedis</taxon>
        <taxon>Mucoromycota</taxon>
        <taxon>Mortierellomycotina</taxon>
        <taxon>Mortierellomycetes</taxon>
        <taxon>Mortierellales</taxon>
        <taxon>Mortierellaceae</taxon>
        <taxon>Mortierella</taxon>
    </lineage>
</organism>
<keyword evidence="8" id="KW-1185">Reference proteome</keyword>
<dbReference type="EMBL" id="JAAAJA010000821">
    <property type="protein sequence ID" value="KAG0249441.1"/>
    <property type="molecule type" value="Genomic_DNA"/>
</dbReference>
<dbReference type="OrthoDB" id="41445at2759"/>
<dbReference type="AlphaFoldDB" id="A0A9P6TWP1"/>
<dbReference type="FunFam" id="3.10.590.10:FF:000003">
    <property type="entry name" value="Thymocyte nuclear protein 1"/>
    <property type="match status" value="1"/>
</dbReference>
<feature type="region of interest" description="Disordered" evidence="5">
    <location>
        <begin position="31"/>
        <end position="79"/>
    </location>
</feature>
<keyword evidence="4" id="KW-0539">Nucleus</keyword>
<sequence>MNRILRTVSFAKSTVAFTTQGQAHAKTAAKRAKVAASEKQQHTGSKSKSKVTAASAATTTSSKVSAKEIPGPQNDDGSRIRVWLMKSEPAAFSMDDLINSKDSTTHWDGVRNHEAKNLMKNNMKIGDRVLFYHSNVKEPGIVGLAKIVRESYPDHTAFDSKSHYYDTKSSKDDPRWFMVDVQFSRKLKRVLTLNELQQYKDKELSRMMLLRRGRLSVQPVTDAEMEFVMGLEEKDVDQDKE</sequence>
<keyword evidence="3" id="KW-0597">Phosphoprotein</keyword>
<protein>
    <recommendedName>
        <fullName evidence="2">Thymocyte nuclear protein 1</fullName>
    </recommendedName>
</protein>
<comment type="subcellular location">
    <subcellularLocation>
        <location evidence="1">Nucleus</location>
    </subcellularLocation>
</comment>
<evidence type="ECO:0000313" key="7">
    <source>
        <dbReference type="EMBL" id="KAG0249441.1"/>
    </source>
</evidence>
<dbReference type="SUPFAM" id="SSF88697">
    <property type="entry name" value="PUA domain-like"/>
    <property type="match status" value="1"/>
</dbReference>
<evidence type="ECO:0000259" key="6">
    <source>
        <dbReference type="Pfam" id="PF01878"/>
    </source>
</evidence>
<accession>A0A9P6TWP1</accession>
<evidence type="ECO:0000256" key="5">
    <source>
        <dbReference type="SAM" id="MobiDB-lite"/>
    </source>
</evidence>
<dbReference type="InterPro" id="IPR047197">
    <property type="entry name" value="THYN1-like_EVE"/>
</dbReference>
<evidence type="ECO:0000256" key="2">
    <source>
        <dbReference type="ARBA" id="ARBA00014654"/>
    </source>
</evidence>
<feature type="domain" description="EVE" evidence="6">
    <location>
        <begin position="81"/>
        <end position="229"/>
    </location>
</feature>